<dbReference type="Proteomes" id="UP000825935">
    <property type="component" value="Chromosome 32"/>
</dbReference>
<accession>A0A8T2QU97</accession>
<evidence type="ECO:0000313" key="1">
    <source>
        <dbReference type="EMBL" id="KAH7287536.1"/>
    </source>
</evidence>
<keyword evidence="2" id="KW-1185">Reference proteome</keyword>
<gene>
    <name evidence="1" type="ORF">KP509_32G060800</name>
</gene>
<reference evidence="1" key="1">
    <citation type="submission" date="2021-08" db="EMBL/GenBank/DDBJ databases">
        <title>WGS assembly of Ceratopteris richardii.</title>
        <authorList>
            <person name="Marchant D.B."/>
            <person name="Chen G."/>
            <person name="Jenkins J."/>
            <person name="Shu S."/>
            <person name="Leebens-Mack J."/>
            <person name="Grimwood J."/>
            <person name="Schmutz J."/>
            <person name="Soltis P."/>
            <person name="Soltis D."/>
            <person name="Chen Z.-H."/>
        </authorList>
    </citation>
    <scope>NUCLEOTIDE SEQUENCE</scope>
    <source>
        <strain evidence="1">Whitten #5841</strain>
        <tissue evidence="1">Leaf</tissue>
    </source>
</reference>
<sequence length="46" mass="5130">MQNAESNTDMCASSSFVNCGTAHILYGRDFAIKSLEIRRRRTSSGF</sequence>
<name>A0A8T2QU97_CERRI</name>
<evidence type="ECO:0000313" key="2">
    <source>
        <dbReference type="Proteomes" id="UP000825935"/>
    </source>
</evidence>
<dbReference type="AlphaFoldDB" id="A0A8T2QU97"/>
<comment type="caution">
    <text evidence="1">The sequence shown here is derived from an EMBL/GenBank/DDBJ whole genome shotgun (WGS) entry which is preliminary data.</text>
</comment>
<proteinExistence type="predicted"/>
<organism evidence="1 2">
    <name type="scientific">Ceratopteris richardii</name>
    <name type="common">Triangle waterfern</name>
    <dbReference type="NCBI Taxonomy" id="49495"/>
    <lineage>
        <taxon>Eukaryota</taxon>
        <taxon>Viridiplantae</taxon>
        <taxon>Streptophyta</taxon>
        <taxon>Embryophyta</taxon>
        <taxon>Tracheophyta</taxon>
        <taxon>Polypodiopsida</taxon>
        <taxon>Polypodiidae</taxon>
        <taxon>Polypodiales</taxon>
        <taxon>Pteridineae</taxon>
        <taxon>Pteridaceae</taxon>
        <taxon>Parkerioideae</taxon>
        <taxon>Ceratopteris</taxon>
    </lineage>
</organism>
<protein>
    <submittedName>
        <fullName evidence="1">Uncharacterized protein</fullName>
    </submittedName>
</protein>
<dbReference type="EMBL" id="CM035437">
    <property type="protein sequence ID" value="KAH7287536.1"/>
    <property type="molecule type" value="Genomic_DNA"/>
</dbReference>